<keyword evidence="2" id="KW-1185">Reference proteome</keyword>
<evidence type="ECO:0000313" key="1">
    <source>
        <dbReference type="EMBL" id="MBC5763805.1"/>
    </source>
</evidence>
<dbReference type="InterPro" id="IPR029058">
    <property type="entry name" value="AB_hydrolase_fold"/>
</dbReference>
<dbReference type="Pfam" id="PF06821">
    <property type="entry name" value="Ser_hydrolase"/>
    <property type="match status" value="1"/>
</dbReference>
<evidence type="ECO:0000313" key="2">
    <source>
        <dbReference type="Proteomes" id="UP000596827"/>
    </source>
</evidence>
<proteinExistence type="predicted"/>
<dbReference type="SUPFAM" id="SSF53474">
    <property type="entry name" value="alpha/beta-Hydrolases"/>
    <property type="match status" value="1"/>
</dbReference>
<dbReference type="GO" id="GO:0016787">
    <property type="term" value="F:hydrolase activity"/>
    <property type="evidence" value="ECO:0007669"/>
    <property type="project" value="UniProtKB-KW"/>
</dbReference>
<sequence length="193" mass="21681">MASSGCDRATKKRAVKPSNVLTLPGWQSSGPQHWQTLWEARHGYVRVEQHDWMRPLRGDWIARLEEVVLSRDEPAVLVGHSLGCMLVSAWAAHSQNTHRVKGALLVAPGDPERPEMRDLLRTWAPVPLQALPFVSVLVASRDDPYCDFERARLFAHAWGSQFMDYGNSGHINAESGLASWPEGHVLLQDLMRD</sequence>
<dbReference type="Gene3D" id="3.40.50.1820">
    <property type="entry name" value="alpha/beta hydrolase"/>
    <property type="match status" value="1"/>
</dbReference>
<comment type="caution">
    <text evidence="1">The sequence shown here is derived from an EMBL/GenBank/DDBJ whole genome shotgun (WGS) entry which is preliminary data.</text>
</comment>
<reference evidence="1" key="1">
    <citation type="submission" date="2020-08" db="EMBL/GenBank/DDBJ databases">
        <title>Ramlibacter sp. GTP1 16S ribosomal RNA gene genome sequencing and assembly.</title>
        <authorList>
            <person name="Kang M."/>
        </authorList>
    </citation>
    <scope>NUCLEOTIDE SEQUENCE</scope>
    <source>
        <strain evidence="1">GTP1</strain>
    </source>
</reference>
<name>A0A923S109_9BURK</name>
<dbReference type="Proteomes" id="UP000596827">
    <property type="component" value="Unassembled WGS sequence"/>
</dbReference>
<protein>
    <submittedName>
        <fullName evidence="1">Serine hydrolase family protein</fullName>
    </submittedName>
</protein>
<dbReference type="AlphaFoldDB" id="A0A923S109"/>
<gene>
    <name evidence="1" type="ORF">H8R02_05045</name>
</gene>
<accession>A0A923S109</accession>
<dbReference type="InterPro" id="IPR010662">
    <property type="entry name" value="RBBP9/YdeN"/>
</dbReference>
<dbReference type="EMBL" id="JACORU010000001">
    <property type="protein sequence ID" value="MBC5763805.1"/>
    <property type="molecule type" value="Genomic_DNA"/>
</dbReference>
<keyword evidence="1" id="KW-0378">Hydrolase</keyword>
<organism evidence="1 2">
    <name type="scientific">Ramlibacter albus</name>
    <dbReference type="NCBI Taxonomy" id="2079448"/>
    <lineage>
        <taxon>Bacteria</taxon>
        <taxon>Pseudomonadati</taxon>
        <taxon>Pseudomonadota</taxon>
        <taxon>Betaproteobacteria</taxon>
        <taxon>Burkholderiales</taxon>
        <taxon>Comamonadaceae</taxon>
        <taxon>Ramlibacter</taxon>
    </lineage>
</organism>